<organism evidence="13 14">
    <name type="scientific">Sorangium cellulosum</name>
    <name type="common">Polyangium cellulosum</name>
    <dbReference type="NCBI Taxonomy" id="56"/>
    <lineage>
        <taxon>Bacteria</taxon>
        <taxon>Pseudomonadati</taxon>
        <taxon>Myxococcota</taxon>
        <taxon>Polyangia</taxon>
        <taxon>Polyangiales</taxon>
        <taxon>Polyangiaceae</taxon>
        <taxon>Sorangium</taxon>
    </lineage>
</organism>
<feature type="compositionally biased region" description="Basic residues" evidence="11">
    <location>
        <begin position="1"/>
        <end position="18"/>
    </location>
</feature>
<keyword evidence="2" id="KW-0812">Transmembrane</keyword>
<reference evidence="13 14" key="1">
    <citation type="submission" date="2015-09" db="EMBL/GenBank/DDBJ databases">
        <title>Sorangium comparison.</title>
        <authorList>
            <person name="Zaburannyi N."/>
            <person name="Bunk B."/>
            <person name="Overmann J."/>
            <person name="Mueller R."/>
        </authorList>
    </citation>
    <scope>NUCLEOTIDE SEQUENCE [LARGE SCALE GENOMIC DNA]</scope>
    <source>
        <strain evidence="13 14">So ce26</strain>
    </source>
</reference>
<feature type="compositionally biased region" description="Low complexity" evidence="11">
    <location>
        <begin position="50"/>
        <end position="62"/>
    </location>
</feature>
<dbReference type="PANTHER" id="PTHR13504">
    <property type="entry name" value="FIDO DOMAIN-CONTAINING PROTEIN DDB_G0283145"/>
    <property type="match status" value="1"/>
</dbReference>
<keyword evidence="7" id="KW-1133">Transmembrane helix</keyword>
<proteinExistence type="predicted"/>
<dbReference type="InterPro" id="IPR040198">
    <property type="entry name" value="Fido_containing"/>
</dbReference>
<evidence type="ECO:0000256" key="7">
    <source>
        <dbReference type="ARBA" id="ARBA00022989"/>
    </source>
</evidence>
<evidence type="ECO:0000256" key="9">
    <source>
        <dbReference type="PIRSR" id="PIRSR640198-2"/>
    </source>
</evidence>
<protein>
    <recommendedName>
        <fullName evidence="12">Fido domain-containing protein</fullName>
    </recommendedName>
</protein>
<evidence type="ECO:0000256" key="3">
    <source>
        <dbReference type="ARBA" id="ARBA00022737"/>
    </source>
</evidence>
<evidence type="ECO:0000256" key="6">
    <source>
        <dbReference type="ARBA" id="ARBA00022840"/>
    </source>
</evidence>
<evidence type="ECO:0000256" key="2">
    <source>
        <dbReference type="ARBA" id="ARBA00022692"/>
    </source>
</evidence>
<keyword evidence="8" id="KW-0472">Membrane</keyword>
<sequence>MAAKKTRKTSKKDRKRATKASAASSRRAASSARARKAKPAARKPKRKAAASRPAARRTSAVKAAKRRKATAKRTTRKPAATARRKATRAPARAARTTARKKSPAAKAKKATRAAAKRASASKAKKSAARTKAKAKAKARPARSAAKIRTTKARAKARVAKVKARAAKARATKARTARAKATRARATKATRARVAKPRAAKPRAAARRARSAKTTKPRSARVKATKPRLARRKVAARSERVVAAAVKSTKLRKKLRGDDQQPKLTEKKLRLKSAEQEAAVEAERPRRTSDKPQRASDRPQRASDKPQRASDKPQRASDRPQRASDKPQRASDRPQRASDRPQRTSDRPQRASDRPVAEKKLLRAGAKVKSVGREGRAPLRETPRVVTLPLPMLPPPRRATIEERSAIIEQRLNAQSEDFRRRYIDSLDMSWIYHDSALEGVVYTFDELRAALSGPAPLVTDSSLQPTYDDIRRHKEAIAYVREQGANKRAPITLDCVKKLYLILHPEEGDIKTVKYRKDIPQHRLYFHEYAPPDKIAYKVRQIVDWLDDPETRKTRNGIRIAARAHYDLLRVYPFPNDSGKVARLFMNMLLLRTGLPPSIIHSTERQRYYEALKGSATTVLQMVQESVENALASVEKLLDEHETRKRAFVS</sequence>
<dbReference type="GO" id="GO:0005524">
    <property type="term" value="F:ATP binding"/>
    <property type="evidence" value="ECO:0007669"/>
    <property type="project" value="UniProtKB-KW"/>
</dbReference>
<dbReference type="Proteomes" id="UP000238348">
    <property type="component" value="Chromosome"/>
</dbReference>
<dbReference type="InterPro" id="IPR003812">
    <property type="entry name" value="Fido"/>
</dbReference>
<feature type="binding site" evidence="9">
    <location>
        <begin position="608"/>
        <end position="609"/>
    </location>
    <ligand>
        <name>ATP</name>
        <dbReference type="ChEBI" id="CHEBI:30616"/>
    </ligand>
</feature>
<dbReference type="AlphaFoldDB" id="A0A2L0EVD2"/>
<evidence type="ECO:0000256" key="8">
    <source>
        <dbReference type="ARBA" id="ARBA00023136"/>
    </source>
</evidence>
<dbReference type="GO" id="GO:0016020">
    <property type="term" value="C:membrane"/>
    <property type="evidence" value="ECO:0007669"/>
    <property type="project" value="UniProtKB-SubCell"/>
</dbReference>
<dbReference type="OrthoDB" id="9813719at2"/>
<dbReference type="EMBL" id="CP012673">
    <property type="protein sequence ID" value="AUX43260.1"/>
    <property type="molecule type" value="Genomic_DNA"/>
</dbReference>
<feature type="compositionally biased region" description="Basic residues" evidence="11">
    <location>
        <begin position="33"/>
        <end position="49"/>
    </location>
</feature>
<evidence type="ECO:0000259" key="12">
    <source>
        <dbReference type="PROSITE" id="PS51459"/>
    </source>
</evidence>
<dbReference type="PROSITE" id="PS51459">
    <property type="entry name" value="FIDO"/>
    <property type="match status" value="1"/>
</dbReference>
<feature type="compositionally biased region" description="Basic residues" evidence="11">
    <location>
        <begin position="63"/>
        <end position="87"/>
    </location>
</feature>
<feature type="compositionally biased region" description="Basic residues" evidence="11">
    <location>
        <begin position="148"/>
        <end position="234"/>
    </location>
</feature>
<evidence type="ECO:0000256" key="5">
    <source>
        <dbReference type="ARBA" id="ARBA00022803"/>
    </source>
</evidence>
<feature type="region of interest" description="Disordered" evidence="11">
    <location>
        <begin position="1"/>
        <end position="375"/>
    </location>
</feature>
<keyword evidence="4 9" id="KW-0547">Nucleotide-binding</keyword>
<evidence type="ECO:0000256" key="1">
    <source>
        <dbReference type="ARBA" id="ARBA00004167"/>
    </source>
</evidence>
<feature type="compositionally biased region" description="Basic and acidic residues" evidence="11">
    <location>
        <begin position="255"/>
        <end position="360"/>
    </location>
</feature>
<feature type="compositionally biased region" description="Low complexity" evidence="11">
    <location>
        <begin position="19"/>
        <end position="32"/>
    </location>
</feature>
<keyword evidence="6 9" id="KW-0067">ATP-binding</keyword>
<evidence type="ECO:0000256" key="10">
    <source>
        <dbReference type="PIRSR" id="PIRSR640198-3"/>
    </source>
</evidence>
<name>A0A2L0EVD2_SORCE</name>
<evidence type="ECO:0000313" key="13">
    <source>
        <dbReference type="EMBL" id="AUX43260.1"/>
    </source>
</evidence>
<dbReference type="PANTHER" id="PTHR13504:SF34">
    <property type="entry name" value="PROTEIN ADENYLYLTRANSFERASE FICD"/>
    <property type="match status" value="1"/>
</dbReference>
<dbReference type="SUPFAM" id="SSF140931">
    <property type="entry name" value="Fic-like"/>
    <property type="match status" value="1"/>
</dbReference>
<evidence type="ECO:0000313" key="14">
    <source>
        <dbReference type="Proteomes" id="UP000238348"/>
    </source>
</evidence>
<dbReference type="Pfam" id="PF02661">
    <property type="entry name" value="Fic"/>
    <property type="match status" value="1"/>
</dbReference>
<keyword evidence="3" id="KW-0677">Repeat</keyword>
<comment type="subcellular location">
    <subcellularLocation>
        <location evidence="1">Membrane</location>
        <topology evidence="1">Single-pass membrane protein</topology>
    </subcellularLocation>
</comment>
<feature type="site" description="Important for autoinhibition of adenylyltransferase activity" evidence="10">
    <location>
        <position position="438"/>
    </location>
</feature>
<evidence type="ECO:0000256" key="4">
    <source>
        <dbReference type="ARBA" id="ARBA00022741"/>
    </source>
</evidence>
<evidence type="ECO:0000256" key="11">
    <source>
        <dbReference type="SAM" id="MobiDB-lite"/>
    </source>
</evidence>
<feature type="compositionally biased region" description="Basic residues" evidence="11">
    <location>
        <begin position="97"/>
        <end position="115"/>
    </location>
</feature>
<accession>A0A2L0EVD2</accession>
<feature type="compositionally biased region" description="Basic residues" evidence="11">
    <location>
        <begin position="122"/>
        <end position="140"/>
    </location>
</feature>
<dbReference type="Gene3D" id="1.10.3290.10">
    <property type="entry name" value="Fido-like domain"/>
    <property type="match status" value="1"/>
</dbReference>
<keyword evidence="5" id="KW-0802">TPR repeat</keyword>
<dbReference type="InterPro" id="IPR036597">
    <property type="entry name" value="Fido-like_dom_sf"/>
</dbReference>
<feature type="domain" description="Fido" evidence="12">
    <location>
        <begin position="491"/>
        <end position="640"/>
    </location>
</feature>
<gene>
    <name evidence="13" type="ORF">SOCE26_047040</name>
</gene>